<name>A0A914YWJ9_9BILA</name>
<accession>A0A914YWJ9</accession>
<keyword evidence="1" id="KW-1185">Reference proteome</keyword>
<organism evidence="1 2">
    <name type="scientific">Panagrolaimus superbus</name>
    <dbReference type="NCBI Taxonomy" id="310955"/>
    <lineage>
        <taxon>Eukaryota</taxon>
        <taxon>Metazoa</taxon>
        <taxon>Ecdysozoa</taxon>
        <taxon>Nematoda</taxon>
        <taxon>Chromadorea</taxon>
        <taxon>Rhabditida</taxon>
        <taxon>Tylenchina</taxon>
        <taxon>Panagrolaimomorpha</taxon>
        <taxon>Panagrolaimoidea</taxon>
        <taxon>Panagrolaimidae</taxon>
        <taxon>Panagrolaimus</taxon>
    </lineage>
</organism>
<sequence length="96" mass="11473">MLFWTSFKNFQPCYKVMNFEASKGLINPNETVNMSDLHNSFMALFRNWAELKTRFDKSAREFAGEKAWKELNNDIVQIKLKMTFWTSEIEKHKICK</sequence>
<dbReference type="AlphaFoldDB" id="A0A914YWJ9"/>
<evidence type="ECO:0000313" key="1">
    <source>
        <dbReference type="Proteomes" id="UP000887577"/>
    </source>
</evidence>
<proteinExistence type="predicted"/>
<dbReference type="Proteomes" id="UP000887577">
    <property type="component" value="Unplaced"/>
</dbReference>
<evidence type="ECO:0000313" key="2">
    <source>
        <dbReference type="WBParaSite" id="PSU_v2.g4484.t1"/>
    </source>
</evidence>
<dbReference type="WBParaSite" id="PSU_v2.g4484.t1">
    <property type="protein sequence ID" value="PSU_v2.g4484.t1"/>
    <property type="gene ID" value="PSU_v2.g4484"/>
</dbReference>
<reference evidence="2" key="1">
    <citation type="submission" date="2022-11" db="UniProtKB">
        <authorList>
            <consortium name="WormBaseParasite"/>
        </authorList>
    </citation>
    <scope>IDENTIFICATION</scope>
</reference>
<protein>
    <submittedName>
        <fullName evidence="2">Uncharacterized protein</fullName>
    </submittedName>
</protein>